<name>A0A382P1R0_9ZZZZ</name>
<dbReference type="Pfam" id="PF00571">
    <property type="entry name" value="CBS"/>
    <property type="match status" value="2"/>
</dbReference>
<organism evidence="2">
    <name type="scientific">marine metagenome</name>
    <dbReference type="NCBI Taxonomy" id="408172"/>
    <lineage>
        <taxon>unclassified sequences</taxon>
        <taxon>metagenomes</taxon>
        <taxon>ecological metagenomes</taxon>
    </lineage>
</organism>
<dbReference type="EMBL" id="UINC01103991">
    <property type="protein sequence ID" value="SVC66820.1"/>
    <property type="molecule type" value="Genomic_DNA"/>
</dbReference>
<dbReference type="InterPro" id="IPR000644">
    <property type="entry name" value="CBS_dom"/>
</dbReference>
<dbReference type="InterPro" id="IPR006669">
    <property type="entry name" value="MgtE_transporter"/>
</dbReference>
<dbReference type="SUPFAM" id="SSF158791">
    <property type="entry name" value="MgtE N-terminal domain-like"/>
    <property type="match status" value="1"/>
</dbReference>
<dbReference type="InterPro" id="IPR046342">
    <property type="entry name" value="CBS_dom_sf"/>
</dbReference>
<dbReference type="Pfam" id="PF03448">
    <property type="entry name" value="MgtE_N"/>
    <property type="match status" value="1"/>
</dbReference>
<feature type="non-terminal residue" evidence="2">
    <location>
        <position position="240"/>
    </location>
</feature>
<protein>
    <recommendedName>
        <fullName evidence="1">CBS domain-containing protein</fullName>
    </recommendedName>
</protein>
<dbReference type="Gene3D" id="3.10.580.10">
    <property type="entry name" value="CBS-domain"/>
    <property type="match status" value="1"/>
</dbReference>
<dbReference type="InterPro" id="IPR006668">
    <property type="entry name" value="Mg_transptr_MgtE_intracell_dom"/>
</dbReference>
<dbReference type="SUPFAM" id="SSF54631">
    <property type="entry name" value="CBS-domain pair"/>
    <property type="match status" value="1"/>
</dbReference>
<dbReference type="CDD" id="cd04606">
    <property type="entry name" value="CBS_pair_Mg_transporter"/>
    <property type="match status" value="1"/>
</dbReference>
<dbReference type="PANTHER" id="PTHR43773">
    <property type="entry name" value="MAGNESIUM TRANSPORTER MGTE"/>
    <property type="match status" value="1"/>
</dbReference>
<dbReference type="AlphaFoldDB" id="A0A382P1R0"/>
<dbReference type="Gene3D" id="1.25.60.10">
    <property type="entry name" value="MgtE N-terminal domain-like"/>
    <property type="match status" value="1"/>
</dbReference>
<dbReference type="InterPro" id="IPR038076">
    <property type="entry name" value="MgtE_N_sf"/>
</dbReference>
<evidence type="ECO:0000313" key="2">
    <source>
        <dbReference type="EMBL" id="SVC66820.1"/>
    </source>
</evidence>
<sequence>MKQQPQTKSDLEILRTALESGTMQQVERMVNTLHPADVALLLESLPPPERNIVWGVVNPEDEGEVLVQLNDEVRTRLIEGMPLDELVTATEGMELDDLADVIADLPETITQQVIRSLSQQDRERLHDVLAYPEDSAGGLMNPNTVSVRPDLTLKVVLRYLRMLGEVPDNTDALFVVGRQNRYVGVLLISRLVTQGPGKTVAEVMDDSVEPIHASTPAAEVAKEFQNRDLIAAAVVDENGR</sequence>
<evidence type="ECO:0000259" key="1">
    <source>
        <dbReference type="PROSITE" id="PS51371"/>
    </source>
</evidence>
<proteinExistence type="predicted"/>
<dbReference type="PROSITE" id="PS51371">
    <property type="entry name" value="CBS"/>
    <property type="match status" value="1"/>
</dbReference>
<dbReference type="GO" id="GO:0016020">
    <property type="term" value="C:membrane"/>
    <property type="evidence" value="ECO:0007669"/>
    <property type="project" value="InterPro"/>
</dbReference>
<accession>A0A382P1R0</accession>
<dbReference type="PANTHER" id="PTHR43773:SF1">
    <property type="entry name" value="MAGNESIUM TRANSPORTER MGTE"/>
    <property type="match status" value="1"/>
</dbReference>
<dbReference type="SMART" id="SM00924">
    <property type="entry name" value="MgtE_N"/>
    <property type="match status" value="1"/>
</dbReference>
<reference evidence="2" key="1">
    <citation type="submission" date="2018-05" db="EMBL/GenBank/DDBJ databases">
        <authorList>
            <person name="Lanie J.A."/>
            <person name="Ng W.-L."/>
            <person name="Kazmierczak K.M."/>
            <person name="Andrzejewski T.M."/>
            <person name="Davidsen T.M."/>
            <person name="Wayne K.J."/>
            <person name="Tettelin H."/>
            <person name="Glass J.I."/>
            <person name="Rusch D."/>
            <person name="Podicherti R."/>
            <person name="Tsui H.-C.T."/>
            <person name="Winkler M.E."/>
        </authorList>
    </citation>
    <scope>NUCLEOTIDE SEQUENCE</scope>
</reference>
<dbReference type="GO" id="GO:0015095">
    <property type="term" value="F:magnesium ion transmembrane transporter activity"/>
    <property type="evidence" value="ECO:0007669"/>
    <property type="project" value="InterPro"/>
</dbReference>
<gene>
    <name evidence="2" type="ORF">METZ01_LOCUS319674</name>
</gene>
<feature type="domain" description="CBS" evidence="1">
    <location>
        <begin position="140"/>
        <end position="202"/>
    </location>
</feature>